<sequence length="402" mass="44812">MSCPDELALLADDDLLDFLLKEGCFMPEIPVGDNDLLEDWGLPEPEPLDKDMDDFITSILNPFQDGAGTVQVYLPADSGNTVPEDQLQFPSSGIDFPGSDFAIDAQGSEIVQADHNYSLHWDWSMLQSMAADLAGVDMAEDDTSIGVAPVDAIPQVEPAAIMQANIPELVLTEEQKQLLMGESFSYLPLTQAKDQLLTKVRRKVRNRQSPQNIYRRKKSNMDHLENKVAACMAQNQRLEKKVQVLQKQNRSLFVQLRKLQAFVDQPTFRTAVAKTYMTVILSFSVFFSPNACLVERIRSGLDLEAIHHLMLWQQLASSWFPLSLRSSTPRAALCRQRSLSCGRGRGRSGPIVLPQRGHPATPCRCDFCRYLLHLGVTLGILPGRSEQSRLSSIEALADNPSK</sequence>
<dbReference type="RefSeq" id="XP_030368562.1">
    <property type="nucleotide sequence ID" value="XM_030512702.1"/>
</dbReference>
<evidence type="ECO:0000256" key="6">
    <source>
        <dbReference type="ARBA" id="ARBA00023242"/>
    </source>
</evidence>
<dbReference type="InterPro" id="IPR004827">
    <property type="entry name" value="bZIP"/>
</dbReference>
<keyword evidence="5" id="KW-0804">Transcription</keyword>
<evidence type="ECO:0000313" key="9">
    <source>
        <dbReference type="Ensembl" id="ENSSHBP00005023520.1"/>
    </source>
</evidence>
<dbReference type="CDD" id="cd14689">
    <property type="entry name" value="bZIP_CREB3"/>
    <property type="match status" value="1"/>
</dbReference>
<dbReference type="CTD" id="10488"/>
<evidence type="ECO:0000256" key="4">
    <source>
        <dbReference type="ARBA" id="ARBA00023125"/>
    </source>
</evidence>
<keyword evidence="3" id="KW-0805">Transcription regulation</keyword>
<dbReference type="PROSITE" id="PS50217">
    <property type="entry name" value="BZIP"/>
    <property type="match status" value="1"/>
</dbReference>
<dbReference type="KEGG" id="shab:115619817"/>
<evidence type="ECO:0000256" key="2">
    <source>
        <dbReference type="ARBA" id="ARBA00009050"/>
    </source>
</evidence>
<dbReference type="GeneID" id="115619817"/>
<keyword evidence="4" id="KW-0238">DNA-binding</keyword>
<feature type="coiled-coil region" evidence="7">
    <location>
        <begin position="214"/>
        <end position="255"/>
    </location>
</feature>
<feature type="domain" description="BZIP" evidence="8">
    <location>
        <begin position="199"/>
        <end position="259"/>
    </location>
</feature>
<dbReference type="OrthoDB" id="674948at2759"/>
<protein>
    <submittedName>
        <fullName evidence="9">cAMP responsive element binding protein 3</fullName>
    </submittedName>
</protein>
<dbReference type="Gene3D" id="1.20.5.170">
    <property type="match status" value="1"/>
</dbReference>
<keyword evidence="7" id="KW-0175">Coiled coil</keyword>
<keyword evidence="6" id="KW-0539">Nucleus</keyword>
<dbReference type="InterPro" id="IPR046347">
    <property type="entry name" value="bZIP_sf"/>
</dbReference>
<comment type="similarity">
    <text evidence="2">Belongs to the bZIP family. ATF subfamily.</text>
</comment>
<organism evidence="9 10">
    <name type="scientific">Strigops habroptila</name>
    <name type="common">Kakapo</name>
    <dbReference type="NCBI Taxonomy" id="2489341"/>
    <lineage>
        <taxon>Eukaryota</taxon>
        <taxon>Metazoa</taxon>
        <taxon>Chordata</taxon>
        <taxon>Craniata</taxon>
        <taxon>Vertebrata</taxon>
        <taxon>Euteleostomi</taxon>
        <taxon>Archelosauria</taxon>
        <taxon>Archosauria</taxon>
        <taxon>Dinosauria</taxon>
        <taxon>Saurischia</taxon>
        <taxon>Theropoda</taxon>
        <taxon>Coelurosauria</taxon>
        <taxon>Aves</taxon>
        <taxon>Neognathae</taxon>
        <taxon>Neoaves</taxon>
        <taxon>Telluraves</taxon>
        <taxon>Australaves</taxon>
        <taxon>Psittaciformes</taxon>
        <taxon>Psittacidae</taxon>
        <taxon>Strigops</taxon>
    </lineage>
</organism>
<proteinExistence type="inferred from homology"/>
<keyword evidence="10" id="KW-1185">Reference proteome</keyword>
<dbReference type="GO" id="GO:0000981">
    <property type="term" value="F:DNA-binding transcription factor activity, RNA polymerase II-specific"/>
    <property type="evidence" value="ECO:0007669"/>
    <property type="project" value="TreeGrafter"/>
</dbReference>
<dbReference type="GeneTree" id="ENSGT00940000160343"/>
<evidence type="ECO:0000259" key="8">
    <source>
        <dbReference type="PROSITE" id="PS50217"/>
    </source>
</evidence>
<dbReference type="SUPFAM" id="SSF57959">
    <property type="entry name" value="Leucine zipper domain"/>
    <property type="match status" value="1"/>
</dbReference>
<dbReference type="OMA" id="QHRTDEM"/>
<dbReference type="Ensembl" id="ENSSHBT00005028001.1">
    <property type="protein sequence ID" value="ENSSHBP00005023520.1"/>
    <property type="gene ID" value="ENSSHBG00005019717.1"/>
</dbReference>
<name>A0A672V7T6_STRHB</name>
<dbReference type="GO" id="GO:0005789">
    <property type="term" value="C:endoplasmic reticulum membrane"/>
    <property type="evidence" value="ECO:0007669"/>
    <property type="project" value="UniProtKB-SubCell"/>
</dbReference>
<reference evidence="9" key="3">
    <citation type="submission" date="2025-09" db="UniProtKB">
        <authorList>
            <consortium name="Ensembl"/>
        </authorList>
    </citation>
    <scope>IDENTIFICATION</scope>
</reference>
<comment type="subcellular location">
    <subcellularLocation>
        <location evidence="1">Endoplasmic reticulum membrane</location>
        <topology evidence="1">Single-pass type II membrane protein</topology>
    </subcellularLocation>
</comment>
<dbReference type="PANTHER" id="PTHR45996">
    <property type="entry name" value="AGAP001464-PB"/>
    <property type="match status" value="1"/>
</dbReference>
<reference evidence="9 10" key="1">
    <citation type="submission" date="2019-11" db="EMBL/GenBank/DDBJ databases">
        <title>Strigops habroptila (kakapo) genome, bStrHab1, primary haplotype, v2.</title>
        <authorList>
            <person name="Jarvis E.D."/>
            <person name="Howard J."/>
            <person name="Rhie A."/>
            <person name="Phillippy A."/>
            <person name="Korlach J."/>
            <person name="Digby A."/>
            <person name="Iorns D."/>
            <person name="Eason D."/>
            <person name="Robertson B."/>
            <person name="Raemaekers T."/>
            <person name="Howe K."/>
            <person name="Lewin H."/>
            <person name="Damas J."/>
            <person name="Hastie A."/>
            <person name="Tracey A."/>
            <person name="Chow W."/>
            <person name="Fedrigo O."/>
        </authorList>
    </citation>
    <scope>NUCLEOTIDE SEQUENCE [LARGE SCALE GENOMIC DNA]</scope>
</reference>
<dbReference type="Proteomes" id="UP000472266">
    <property type="component" value="Chromosome 3"/>
</dbReference>
<accession>A0A672V7T6</accession>
<reference evidence="9" key="2">
    <citation type="submission" date="2025-08" db="UniProtKB">
        <authorList>
            <consortium name="Ensembl"/>
        </authorList>
    </citation>
    <scope>IDENTIFICATION</scope>
</reference>
<evidence type="ECO:0000256" key="5">
    <source>
        <dbReference type="ARBA" id="ARBA00023163"/>
    </source>
</evidence>
<evidence type="ECO:0000256" key="3">
    <source>
        <dbReference type="ARBA" id="ARBA00023015"/>
    </source>
</evidence>
<dbReference type="InParanoid" id="A0A672V7T6"/>
<dbReference type="PANTHER" id="PTHR45996:SF4">
    <property type="entry name" value="CYCLIC AMP-RESPONSIVE ELEMENT-BINDING PROTEIN 3"/>
    <property type="match status" value="1"/>
</dbReference>
<dbReference type="GO" id="GO:0005634">
    <property type="term" value="C:nucleus"/>
    <property type="evidence" value="ECO:0007669"/>
    <property type="project" value="TreeGrafter"/>
</dbReference>
<evidence type="ECO:0000256" key="7">
    <source>
        <dbReference type="SAM" id="Coils"/>
    </source>
</evidence>
<dbReference type="GO" id="GO:0000978">
    <property type="term" value="F:RNA polymerase II cis-regulatory region sequence-specific DNA binding"/>
    <property type="evidence" value="ECO:0007669"/>
    <property type="project" value="TreeGrafter"/>
</dbReference>
<evidence type="ECO:0000313" key="10">
    <source>
        <dbReference type="Proteomes" id="UP000472266"/>
    </source>
</evidence>
<dbReference type="RefSeq" id="XP_030368563.1">
    <property type="nucleotide sequence ID" value="XM_030512703.1"/>
</dbReference>
<evidence type="ECO:0000256" key="1">
    <source>
        <dbReference type="ARBA" id="ARBA00004648"/>
    </source>
</evidence>
<dbReference type="SMART" id="SM00338">
    <property type="entry name" value="BRLZ"/>
    <property type="match status" value="1"/>
</dbReference>
<dbReference type="InterPro" id="IPR051381">
    <property type="entry name" value="CREB_ATF_subfamily"/>
</dbReference>
<dbReference type="AlphaFoldDB" id="A0A672V7T6"/>
<gene>
    <name evidence="9" type="primary">CREB3</name>
</gene>